<feature type="transmembrane region" description="Helical" evidence="1">
    <location>
        <begin position="6"/>
        <end position="30"/>
    </location>
</feature>
<keyword evidence="1" id="KW-0812">Transmembrane</keyword>
<organism evidence="2">
    <name type="scientific">uncultured bacterium A1Q1_fos_2101</name>
    <dbReference type="NCBI Taxonomy" id="1256561"/>
    <lineage>
        <taxon>Bacteria</taxon>
        <taxon>environmental samples</taxon>
    </lineage>
</organism>
<dbReference type="AlphaFoldDB" id="L7VU77"/>
<reference evidence="2" key="1">
    <citation type="submission" date="2012-09" db="EMBL/GenBank/DDBJ databases">
        <title>Metagenomic Characterization of a Microbial Community in Wastewater Detects High Levels of Antibiotic Resistance.</title>
        <authorList>
            <person name="Abrams M."/>
            <person name="Caldwell A."/>
            <person name="Vandaei E."/>
            <person name="Lee W."/>
            <person name="Perrott J."/>
            <person name="Khan S.Y."/>
            <person name="Ta J."/>
            <person name="Romero D."/>
            <person name="Nguyen V."/>
            <person name="Pourmand N."/>
            <person name="Ouverney C.C."/>
        </authorList>
    </citation>
    <scope>NUCLEOTIDE SEQUENCE</scope>
</reference>
<protein>
    <submittedName>
        <fullName evidence="2">Uncharacterized protein</fullName>
    </submittedName>
</protein>
<evidence type="ECO:0000256" key="1">
    <source>
        <dbReference type="SAM" id="Phobius"/>
    </source>
</evidence>
<accession>L7VU77</accession>
<proteinExistence type="predicted"/>
<sequence>MNDLITLLAGTLVFSAIAFGAAVFAVFLIAAANRTRWGRRVLQWLDIVDDNGSLTVIVIEQEAES</sequence>
<evidence type="ECO:0000313" key="2">
    <source>
        <dbReference type="EMBL" id="AGC72757.1"/>
    </source>
</evidence>
<name>L7VU77_9BACT</name>
<keyword evidence="1" id="KW-1133">Transmembrane helix</keyword>
<keyword evidence="1" id="KW-0472">Membrane</keyword>
<dbReference type="EMBL" id="JX649911">
    <property type="protein sequence ID" value="AGC72757.1"/>
    <property type="molecule type" value="Genomic_DNA"/>
</dbReference>